<dbReference type="HOGENOM" id="CLU_087546_0_0_11"/>
<evidence type="ECO:0000313" key="1">
    <source>
        <dbReference type="EMBL" id="CCG04033.1"/>
    </source>
</evidence>
<dbReference type="OrthoDB" id="661223at2"/>
<keyword evidence="2" id="KW-1185">Reference proteome</keyword>
<name>H6RPH4_BLASD</name>
<organism evidence="1 2">
    <name type="scientific">Blastococcus saxobsidens (strain DD2)</name>
    <dbReference type="NCBI Taxonomy" id="1146883"/>
    <lineage>
        <taxon>Bacteria</taxon>
        <taxon>Bacillati</taxon>
        <taxon>Actinomycetota</taxon>
        <taxon>Actinomycetes</taxon>
        <taxon>Geodermatophilales</taxon>
        <taxon>Geodermatophilaceae</taxon>
        <taxon>Blastococcus</taxon>
    </lineage>
</organism>
<dbReference type="EMBL" id="FO117623">
    <property type="protein sequence ID" value="CCG04033.1"/>
    <property type="molecule type" value="Genomic_DNA"/>
</dbReference>
<dbReference type="RefSeq" id="WP_014376913.1">
    <property type="nucleotide sequence ID" value="NC_016943.1"/>
</dbReference>
<dbReference type="eggNOG" id="ENOG502ZC5H">
    <property type="taxonomic scope" value="Bacteria"/>
</dbReference>
<protein>
    <submittedName>
        <fullName evidence="1">Uncharacterized protein</fullName>
    </submittedName>
</protein>
<dbReference type="Proteomes" id="UP000007517">
    <property type="component" value="Chromosome"/>
</dbReference>
<proteinExistence type="predicted"/>
<dbReference type="STRING" id="1146883.BLASA_3164"/>
<gene>
    <name evidence="1" type="ordered locus">BLASA_3164</name>
</gene>
<accession>H6RPH4</accession>
<reference evidence="2" key="2">
    <citation type="submission" date="2012-02" db="EMBL/GenBank/DDBJ databases">
        <title>Complete genome sequence of Blastococcus saxobsidens strain DD2.</title>
        <authorList>
            <person name="Genoscope."/>
        </authorList>
    </citation>
    <scope>NUCLEOTIDE SEQUENCE [LARGE SCALE GENOMIC DNA]</scope>
    <source>
        <strain evidence="2">DD2</strain>
    </source>
</reference>
<sequence length="207" mass="21737">MLSPRLVKGGLVEVDAGSGAVRRVVMLQYNPDSMARTLKLSGTDGGPEALRIGKPPTETLRIEVELDATDAMEKGAGAELGVHPMLAALEQLVHPSLGELRRRDALASAGAIEIISAQGPLTLFVWSAKRILPVQLSELAVTEEAFDARLNPVRAKVTVGMRVLTAGDLGYDQRGGGIYLTYLGTKASLSRKVSDAALASLGIGAIP</sequence>
<reference evidence="1 2" key="1">
    <citation type="journal article" date="2012" name="J. Bacteriol.">
        <title>Genome Sequence of Blastococcus saxobsidens DD2, a Stone-Inhabiting Bacterium.</title>
        <authorList>
            <person name="Chouaia B."/>
            <person name="Crotti E."/>
            <person name="Brusetti L."/>
            <person name="Daffonchio D."/>
            <person name="Essoussi I."/>
            <person name="Nouioui I."/>
            <person name="Sbissi I."/>
            <person name="Ghodhbane-Gtari F."/>
            <person name="Gtari M."/>
            <person name="Vacherie B."/>
            <person name="Barbe V."/>
            <person name="Medigue C."/>
            <person name="Gury J."/>
            <person name="Pujic P."/>
            <person name="Normand P."/>
        </authorList>
    </citation>
    <scope>NUCLEOTIDE SEQUENCE [LARGE SCALE GENOMIC DNA]</scope>
    <source>
        <strain evidence="1 2">DD2</strain>
    </source>
</reference>
<evidence type="ECO:0000313" key="2">
    <source>
        <dbReference type="Proteomes" id="UP000007517"/>
    </source>
</evidence>
<dbReference type="AlphaFoldDB" id="H6RPH4"/>
<dbReference type="KEGG" id="bsd:BLASA_3164"/>